<protein>
    <submittedName>
        <fullName evidence="2">(wild Malaysian banana) hypothetical protein</fullName>
    </submittedName>
</protein>
<dbReference type="GO" id="GO:0007623">
    <property type="term" value="P:circadian rhythm"/>
    <property type="evidence" value="ECO:0007669"/>
    <property type="project" value="InterPro"/>
</dbReference>
<feature type="region of interest" description="Disordered" evidence="1">
    <location>
        <begin position="304"/>
        <end position="326"/>
    </location>
</feature>
<feature type="region of interest" description="Disordered" evidence="1">
    <location>
        <begin position="268"/>
        <end position="287"/>
    </location>
</feature>
<feature type="region of interest" description="Disordered" evidence="1">
    <location>
        <begin position="49"/>
        <end position="75"/>
    </location>
</feature>
<proteinExistence type="predicted"/>
<dbReference type="PANTHER" id="PTHR33334">
    <property type="entry name" value="PROTEIN LNK1"/>
    <property type="match status" value="1"/>
</dbReference>
<accession>A0A8D7B684</accession>
<sequence>MFDWDDQHQVGESIWAEFPENEDDIVPFPKGAEESTLSILGNYGRKQRNEEASIGLRSNEQSSGSKNNFLESNQDNNSTFITNEELSAAQLDADSWPDLPSLSTALDREYNDPCNRGSLGTHLMLDISEATNLDKMRVQLDGPSEMFGNDKDEKDNESYLDCDWAHIGDIEDLDKIFSGNDSIFGHEMVGSAAEFLSASSDVVNSTIQSIPLPDMPLSKDQHFGLDPSSLHLDELSSGKEIPEDKTADSTLRTGSKYCEAQNLFSNKHLQSNSQKRPLMSDKKAEEKEKAKHLKNISATWSCNTNESQQLPSSTMSTCSETPTKTFQTTVQRQVRAPANNGQLDSPNLFMFCGDGYAAYPFQHVYMKRNQEKPLSFGHKPLMYFPKSSNALDSPSDMASRQPKMTPQEKIEKLRRRQQIQAMLAIQQQQQQFAHPNTAIDSLVPQVCSSRKQTQESMTTSSAVDGSANKLTSPEQNILFDQEESWRVSTINEDHSLEEMIYYQLQDALGQAGFSFIIRLCIRDSLFRLARSAMERQSASDTSSSNKNSRDEEELPAYDETKRLCSRSSVLSEAETHTNPIDRTVAHLLFKPSELFTRPVKEELPQSPVAYDPVPNASIHAQEDYPGNTGEMEMQPSA</sequence>
<feature type="compositionally biased region" description="Basic and acidic residues" evidence="1">
    <location>
        <begin position="278"/>
        <end position="287"/>
    </location>
</feature>
<reference evidence="2" key="1">
    <citation type="submission" date="2021-03" db="EMBL/GenBank/DDBJ databases">
        <authorList>
            <consortium name="Genoscope - CEA"/>
            <person name="William W."/>
        </authorList>
    </citation>
    <scope>NUCLEOTIDE SEQUENCE</scope>
    <source>
        <strain evidence="2">Doubled-haploid Pahang</strain>
    </source>
</reference>
<gene>
    <name evidence="2" type="ORF">GSMUA_294200.1</name>
</gene>
<evidence type="ECO:0000256" key="1">
    <source>
        <dbReference type="SAM" id="MobiDB-lite"/>
    </source>
</evidence>
<feature type="region of interest" description="Disordered" evidence="1">
    <location>
        <begin position="534"/>
        <end position="560"/>
    </location>
</feature>
<dbReference type="AlphaFoldDB" id="A0A8D7B684"/>
<evidence type="ECO:0000313" key="2">
    <source>
        <dbReference type="EMBL" id="CAG1859125.1"/>
    </source>
</evidence>
<feature type="compositionally biased region" description="Polar residues" evidence="1">
    <location>
        <begin position="56"/>
        <end position="75"/>
    </location>
</feature>
<organism evidence="2">
    <name type="scientific">Musa acuminata subsp. malaccensis</name>
    <name type="common">Wild banana</name>
    <name type="synonym">Musa malaccensis</name>
    <dbReference type="NCBI Taxonomy" id="214687"/>
    <lineage>
        <taxon>Eukaryota</taxon>
        <taxon>Viridiplantae</taxon>
        <taxon>Streptophyta</taxon>
        <taxon>Embryophyta</taxon>
        <taxon>Tracheophyta</taxon>
        <taxon>Spermatophyta</taxon>
        <taxon>Magnoliopsida</taxon>
        <taxon>Liliopsida</taxon>
        <taxon>Zingiberales</taxon>
        <taxon>Musaceae</taxon>
        <taxon>Musa</taxon>
    </lineage>
</organism>
<name>A0A8D7B684_MUSAM</name>
<feature type="region of interest" description="Disordered" evidence="1">
    <location>
        <begin position="600"/>
        <end position="637"/>
    </location>
</feature>
<dbReference type="GO" id="GO:0006355">
    <property type="term" value="P:regulation of DNA-templated transcription"/>
    <property type="evidence" value="ECO:0007669"/>
    <property type="project" value="InterPro"/>
</dbReference>
<dbReference type="EMBL" id="HG996466">
    <property type="protein sequence ID" value="CAG1859125.1"/>
    <property type="molecule type" value="Genomic_DNA"/>
</dbReference>
<dbReference type="InterPro" id="IPR039928">
    <property type="entry name" value="LNK"/>
</dbReference>
<dbReference type="PANTHER" id="PTHR33334:SF5">
    <property type="entry name" value="PROTEIN LNK2"/>
    <property type="match status" value="1"/>
</dbReference>
<feature type="region of interest" description="Disordered" evidence="1">
    <location>
        <begin position="1"/>
        <end position="23"/>
    </location>
</feature>